<evidence type="ECO:0000256" key="1">
    <source>
        <dbReference type="ARBA" id="ARBA00022448"/>
    </source>
</evidence>
<evidence type="ECO:0000259" key="3">
    <source>
        <dbReference type="Pfam" id="PF12624"/>
    </source>
</evidence>
<accession>A0ABM1EMP3</accession>
<dbReference type="RefSeq" id="XP_014673464.1">
    <property type="nucleotide sequence ID" value="XM_014817978.1"/>
</dbReference>
<feature type="compositionally biased region" description="Gly residues" evidence="2">
    <location>
        <begin position="1462"/>
        <end position="1472"/>
    </location>
</feature>
<feature type="compositionally biased region" description="Basic and acidic residues" evidence="2">
    <location>
        <begin position="1752"/>
        <end position="1770"/>
    </location>
</feature>
<feature type="region of interest" description="Disordered" evidence="2">
    <location>
        <begin position="1811"/>
        <end position="1842"/>
    </location>
</feature>
<feature type="region of interest" description="Disordered" evidence="2">
    <location>
        <begin position="1332"/>
        <end position="1477"/>
    </location>
</feature>
<name>A0ABM1EMP3_PRICU</name>
<gene>
    <name evidence="5" type="primary">LOC106813757</name>
</gene>
<evidence type="ECO:0000313" key="4">
    <source>
        <dbReference type="Proteomes" id="UP000695022"/>
    </source>
</evidence>
<keyword evidence="4" id="KW-1185">Reference proteome</keyword>
<protein>
    <submittedName>
        <fullName evidence="5">Vacuolar protein sorting-associated protein 13B-like</fullName>
    </submittedName>
</protein>
<feature type="region of interest" description="Disordered" evidence="2">
    <location>
        <begin position="1745"/>
        <end position="1785"/>
    </location>
</feature>
<evidence type="ECO:0000313" key="5">
    <source>
        <dbReference type="RefSeq" id="XP_014673464.1"/>
    </source>
</evidence>
<keyword evidence="1" id="KW-0813">Transport</keyword>
<proteinExistence type="predicted"/>
<feature type="region of interest" description="Disordered" evidence="2">
    <location>
        <begin position="888"/>
        <end position="947"/>
    </location>
</feature>
<dbReference type="GeneID" id="106813757"/>
<feature type="compositionally biased region" description="Polar residues" evidence="2">
    <location>
        <begin position="904"/>
        <end position="918"/>
    </location>
</feature>
<reference evidence="5" key="1">
    <citation type="submission" date="2025-08" db="UniProtKB">
        <authorList>
            <consortium name="RefSeq"/>
        </authorList>
    </citation>
    <scope>IDENTIFICATION</scope>
</reference>
<feature type="domain" description="Chorein N-terminal" evidence="3">
    <location>
        <begin position="4"/>
        <end position="231"/>
    </location>
</feature>
<dbReference type="Proteomes" id="UP000695022">
    <property type="component" value="Unplaced"/>
</dbReference>
<feature type="compositionally biased region" description="Polar residues" evidence="2">
    <location>
        <begin position="1430"/>
        <end position="1452"/>
    </location>
</feature>
<dbReference type="PANTHER" id="PTHR12517">
    <property type="entry name" value="VACUOLAR PROTEIN SORTING-ASSOCIATED PROTEIN 13B"/>
    <property type="match status" value="1"/>
</dbReference>
<feature type="compositionally biased region" description="Low complexity" evidence="2">
    <location>
        <begin position="4070"/>
        <end position="4079"/>
    </location>
</feature>
<dbReference type="InterPro" id="IPR039782">
    <property type="entry name" value="VPS13B"/>
</dbReference>
<organism evidence="4 5">
    <name type="scientific">Priapulus caudatus</name>
    <name type="common">Priapulid worm</name>
    <dbReference type="NCBI Taxonomy" id="37621"/>
    <lineage>
        <taxon>Eukaryota</taxon>
        <taxon>Metazoa</taxon>
        <taxon>Ecdysozoa</taxon>
        <taxon>Scalidophora</taxon>
        <taxon>Priapulida</taxon>
        <taxon>Priapulimorpha</taxon>
        <taxon>Priapulimorphida</taxon>
        <taxon>Priapulidae</taxon>
        <taxon>Priapulus</taxon>
    </lineage>
</organism>
<dbReference type="Pfam" id="PF12624">
    <property type="entry name" value="VPS13_N"/>
    <property type="match status" value="1"/>
</dbReference>
<feature type="compositionally biased region" description="Basic and acidic residues" evidence="2">
    <location>
        <begin position="1813"/>
        <end position="1831"/>
    </location>
</feature>
<feature type="region of interest" description="Disordered" evidence="2">
    <location>
        <begin position="4066"/>
        <end position="4090"/>
    </location>
</feature>
<dbReference type="InterPro" id="IPR026854">
    <property type="entry name" value="VPS13_N"/>
</dbReference>
<sequence length="4126" mass="453130">MFKLESYVTPLLLSYVDKYIKNLKPEDLQLSVWEGDLVLNNLDLKLEVLEQELRLPFTFLSGHIHELRIHVPWTKLGSEPVVVSINTIECILKLADPDEPGSDSDSVKSSGSQQNLTEYKRRNLRAAGSQEAAPGYVQGMIGRITNNVSIVVTNLILKYVEDDIVLSLNIKSAESCAANADWARDFIDVAGEPPCLRRLVTMSDLTLCLDRRNASGKIEAYEDPLIYKCSLTCRMLMQYDGDYARAPVVTAVNLHCDELQFSVSDAQLPMLIRLTQLVVAMYYGLLPAQLRKREIEKELAEKKHEHPPQLQELEEQLATKDQGWAGWVYSYVPAILPTDDDDNGSQPDTSHRFSPATFIFGAYVARATILFKLTEIVESGALFGTPKTFFRPFLFMELEAGCVEMVIKGLEFTNLQIGITSGRLLSKGECSCGDRSFVDTDNMVLDPCFLKVAEQHTSDKDYNYLLRSLFDVAGRITRELPVTHERHLEEFTEQLAVERFGAFWLDYCYGMRLPDEDIEIDLGDLEHSNLQELSSLRVLFGPTSAVVSSDAVHRVQRLLAAAASHDYEPYVDAAPEEAPPPAREGAEAGEVAALLTFTPLQNANLTVLRTTRERPMYARRVVAVVSAMAPPSPDLLHHCNLHLQYNLFEFQASLTEFDPARPVKSSCVVVPKSSGAIYTKRLLLPMYFSSPAQPLTESQLEASCLRLQLSVPQLVLLRQLTLSWQQRAPDIDMWSKDSLLADAMSRDWPQLHTALVGIAGRHTATSQLQCYGVTVSQAAVLLMLNDQETTVNSVPVLESPANTKQAHSSVWITDKPLTSDADDAAVEELNWDPTEDCLSAVVQAPLDWSCDAVAVLEFKLAGVVACIDPLLFSSLGYQPRAVPVLPVTVQSPRQQSADEKSDTAKSTGRGSKCSSSADVSWMEECTEQTESKATTEPPEQVTPDTPRDMWLRQKLELLYPHLRCAVVQIDVRSVTILLPTTSLPASPTPLSPQSDTAGSIRVHLRQMYQSETLPESLVLVCPEVSVHSSGDPISTEELPVFIPSSRGASLHLPWKASICNASAYSLHRGRAPLQLLQRLSLSSTIAVAAKHMSEKKSNESELKSMGLVIHTDVDHCVLSCSEPQVMLVHRLSTQIVSGLSHISEAVKVSTMPRANVQANTTLPVPAAVSSPSQTTATSRTLKRDTLDYRVRHCCSRVAGQHPPVIDTPVPRRLAISLWMQWTVAKIAANLYGNLHDDTEFCVSGTLEDVTSSIDLQEIYQKAKLRIATMDVSHYQKRRGETSWSPGAYEGVGPYSPLFALAARVRGKSCGFPSLTFSARRVRACSAAWARRRHHRHRLPPARPPPRERCHRRRPLGRARCVGRTSGELDVTLRPLPDPRRPIPSARRPRSSPRERPPLRHRVAPAPWPVPLACATRRPRRVPPPSPARRTTQAKQSASQVDTTESGGVSRRSSACARERGGQGRGQGRGGSGSDEAGWHVTSGRLPLLYLKANTLRVFLPSLHAPRVAGRDPRGRVTSDAPCREQLLSLSTCSDMCVMEIDTVSLSPQADNPLQRLLVRKDLFQKAERARITHIPGSDIEDRQYQLDICGLGISTGLWESVVLQDEHANDSRGQNPALEWNQGFALNESVKKVIRHLPLVSKFDLRLVAAPSIVYSNYSSDKSLSSEPVLVCGHSVEVNITSDLDFYINSHQVEFVHGFVTENLEEVARLCKQSFSGLAEPNTAPSGAGVDGRAFANVNDSGVESLVSSRQDSGRETLSHEPLLSDRESVRTLPETMAEEEAPPTGSEAFVSFDLLLTAGRISVAAYSVAESEPERQAGSVEEHARGTATERRRRPTGTTDPVRVDLPILIAAEAPGSVAVPAGGWTQSAPAGTYAHGSISTASLIGEDLFEHASELVAEGLPLATGVVTTDAPSADVDDVMWEECRSAAQQQPHGSLLHSSSDEMEEASRCGRAPACKVHPFLYVLFSQPHTYVLCKPNKQKIEASCYNVVVRGGQSPVDIYDVGEKLVPCMHDYPLHWLDTKPGRADPKTGCLPNLYTITAVDFLSGLASVRIRLECPLTINLSLAKLKEVIEYYQTLDNFLKLSADTGDHHIKPAKTNIQVPTLLKYVTSVHLNTNEISVVMETMPWCASRPQLIVSVLGSDAKLNLSLCHQGTPDEILISGHVDGLMLKTAYFDCCRQFVGPVTLDASIGVLWVGDAGGAHSIPLVTLFIETEMVPLTMGQENVLCIELLLTHVHQFLKEYSSVGPAASNDKMPKSKKQCQGCVQGLDDLRTGSFEYVYDTDCLGKEPATWEIVFCPDKSTMTWRYPEPRSLTKVTIDPVPIRSTLKSDVVSEQHPMVPCVLQYWDPLRRIFLDAKDFTLSESASYSLNLPKDSLEMPASNVWRVLIIGHQQQQQQLYGPAMEVAPPFSPTVLAACMHIDSCFNPALMATVLACVSVSLLQFRLCQHPQHLGKSLPDKLRSFSLDEHESTEQEILVVSMESPTSYYKRWRDRGQLECAASISCDVVEYRNLTMMPLLETCLFQLQLEDDHGHFNCSLEMEPLVLRLGQSGVHTLHSALLAWRQMHNLDGDQVIMGSYVICNDTDEALLIGQIGTGESLIVLSGEMYAYSWRTHKHKQELKLSVEGMGGEWSPAINIDQPGSHVACITHDGIKKTLVVKIKQLTNFQKQIVVSGLLLLSSRLSHRVEVQLIVRRDEGVPMTFCYLMLGCSDTVPSCIVEEDDRVSLRVRLLDFNTSQEQLHLVQHSGLGHSHLPREGFDTPWSQELHHVTEEPELLKVPLEEKGNFVHIWCQRFCQSFGATTQRLLLLTPLFVVRTHLPQPLIMNVHTQRMHATQHVQVEGQGQEHQLWPPCGELAHSLTFQLGKNLKPSSPSLPLSVGMVEQLPKQPVSQVDIDQLCHGWQSDHELLWPYNSEDMERDLKMFAEFNKCRPHLKSAGHCEITDQPDVELQVDMAQLWPACNTLLVDVKPWCLLVNDTDWTLVVSSGNTTEWTVASGQSMAPSVIEGTFKLGLSLSGEICSYSEPIQLSDEEDQSMRYYPAIKGILCRHGYTHTTILLEQDNTKQICYLTLQSVIKHGIRVVTLTSSVAIVNNTDSLLHVKAFSVPHTQTKVNVLDCCSRTVCLPPNDGSHETASTHHLCMWDIPPPPQTVAEYVSYLTFSHAGHASRPMAEQYAWSHLVRLKRDMDGRHVIAVPSIDGRSAHSPEVADTVETAECNAGVTAGTARAAVAEVATAAAANTTAGVATVAARLPGVAAGVAGVAKLSCTECYSLTAQHHRGVLYVIVEREPAPQLLLHNNCAVVLYYGQGVSQPTEGVTVQEEAELVTQLPRLLPHSRAHYTFPSTSAHFPDVGACSKARLHLGQTHERSISWSSGVSVTDEHDQLVIIPDCSDVKVHLERSGYTMHLFIDPVTPAEFSAKEIRSRITASRGIVDEQTGEGSRRGQDTDAVSGARGNDGLGITAAPAVNVEGRLSTEQSQNGRDLLPELRGQGTVYSQLKLGESAAQERRAETEDSNQVSSSPGAAVRRAETGGATLTRICDVDVSVFLQHCCVVLLDDLGFSTHSRDVVRVSADNQQHLNVLLCVGDVQIDNQMFGQGNYDFGVVLASQAGVREHGGGEGLKPVALFLEDTFLFDVARLVDGFIPTRLSWRRRRPRPRDLPSVVWRESAGARRPVRLQGLTVGPLSLLVSAHASLKLFLASDSTPLSFGAFERRDLCTTPWCLANALLRHYAAGAALRAGWVVGSLDLLGSPTSMLREVTSGMADLFRMPYEGATHGPGSFIAGMSRGAASLLRHTSAGAITSVTNFALSVSRNMDKLSLDNDHAMRQEEIRRHKPDRLTTGLRQGLTGLGISLLGAVAGIIDQPIQVMTRAIPDSAAVTPSRAATGAAIVTGVGKGLVGVVTKPLGGAAELVSQAGLGLLHGAGWSRLPSLRYSSAIYPVSEFTNAHIKYQCKVLQSSDLLIPLCRRDVICCVEASPILQSALSPSSFLVLTPEALFVISEAEDSQQQAFQISEVDCEGATSDASLLYIIPQWQLEPLTKPAAQTKDRVAEFVDRTSALVTCYEGDRSSTSSPSLSSQGHEAASTRGSHAMQGVRYTFSMDSRLREMFLSSFAYTQASAEYMLR</sequence>
<feature type="region of interest" description="Disordered" evidence="2">
    <location>
        <begin position="3429"/>
        <end position="3462"/>
    </location>
</feature>
<evidence type="ECO:0000256" key="2">
    <source>
        <dbReference type="SAM" id="MobiDB-lite"/>
    </source>
</evidence>
<feature type="region of interest" description="Disordered" evidence="2">
    <location>
        <begin position="3503"/>
        <end position="3527"/>
    </location>
</feature>
<dbReference type="PANTHER" id="PTHR12517:SF0">
    <property type="entry name" value="INTERMEMBRANE LIPID TRANSFER PROTEIN VPS13B"/>
    <property type="match status" value="1"/>
</dbReference>